<sequence length="368" mass="40587">MKVSSVVIVILTRSFVGEVCEALNVTVSPGPVIMCPDGGNVTLSCRVSQRKWAASLLVVRWLFAGQQGAPEQLIVKLNMRKTQYYGNYTRRFAQPKLRLSEEDEGKAYNLLVLHVSQEDAGRYVCRVQEIRKHRNRWRASSNGTDATELRVHAPQAADNREGIWRLFEDVYLCAVLLCSIGLVCMVLFLVITSCQHVQRKRRLKANYNLVKSLQNSSGETVTSVIGSSPGLPRKQTSKDPPSETPPDIPAKAPMGDNGRRPKLLKIQPRKVALVTEESLTYAELELVKPQADARPPAPEPSTHRSSSRKSKSRLAPGAEVKDARPPVFFCGHGAYALPAAAALFSRAEGASRLVRRRAEAPTSPRVTA</sequence>
<keyword evidence="1 6" id="KW-0732">Signal</keyword>
<dbReference type="InterPro" id="IPR013151">
    <property type="entry name" value="Immunoglobulin_dom"/>
</dbReference>
<feature type="region of interest" description="Disordered" evidence="4">
    <location>
        <begin position="218"/>
        <end position="262"/>
    </location>
</feature>
<dbReference type="InterPro" id="IPR013783">
    <property type="entry name" value="Ig-like_fold"/>
</dbReference>
<feature type="signal peptide" evidence="6">
    <location>
        <begin position="1"/>
        <end position="22"/>
    </location>
</feature>
<evidence type="ECO:0000256" key="4">
    <source>
        <dbReference type="SAM" id="MobiDB-lite"/>
    </source>
</evidence>
<evidence type="ECO:0000256" key="1">
    <source>
        <dbReference type="ARBA" id="ARBA00022729"/>
    </source>
</evidence>
<dbReference type="InterPro" id="IPR007110">
    <property type="entry name" value="Ig-like_dom"/>
</dbReference>
<keyword evidence="3" id="KW-0393">Immunoglobulin domain</keyword>
<evidence type="ECO:0000256" key="6">
    <source>
        <dbReference type="SAM" id="SignalP"/>
    </source>
</evidence>
<dbReference type="InterPro" id="IPR051102">
    <property type="entry name" value="IgSF_V-set/TM_domain"/>
</dbReference>
<evidence type="ECO:0000256" key="5">
    <source>
        <dbReference type="SAM" id="Phobius"/>
    </source>
</evidence>
<evidence type="ECO:0000313" key="8">
    <source>
        <dbReference type="EMBL" id="KAJ8250748.1"/>
    </source>
</evidence>
<keyword evidence="9" id="KW-1185">Reference proteome</keyword>
<gene>
    <name evidence="8" type="ORF">COCON_G00226700</name>
</gene>
<keyword evidence="5" id="KW-1133">Transmembrane helix</keyword>
<dbReference type="InterPro" id="IPR036179">
    <property type="entry name" value="Ig-like_dom_sf"/>
</dbReference>
<evidence type="ECO:0000259" key="7">
    <source>
        <dbReference type="PROSITE" id="PS50835"/>
    </source>
</evidence>
<feature type="region of interest" description="Disordered" evidence="4">
    <location>
        <begin position="286"/>
        <end position="323"/>
    </location>
</feature>
<keyword evidence="5" id="KW-0472">Membrane</keyword>
<dbReference type="Proteomes" id="UP001152803">
    <property type="component" value="Unassembled WGS sequence"/>
</dbReference>
<organism evidence="8 9">
    <name type="scientific">Conger conger</name>
    <name type="common">Conger eel</name>
    <name type="synonym">Muraena conger</name>
    <dbReference type="NCBI Taxonomy" id="82655"/>
    <lineage>
        <taxon>Eukaryota</taxon>
        <taxon>Metazoa</taxon>
        <taxon>Chordata</taxon>
        <taxon>Craniata</taxon>
        <taxon>Vertebrata</taxon>
        <taxon>Euteleostomi</taxon>
        <taxon>Actinopterygii</taxon>
        <taxon>Neopterygii</taxon>
        <taxon>Teleostei</taxon>
        <taxon>Anguilliformes</taxon>
        <taxon>Congridae</taxon>
        <taxon>Conger</taxon>
    </lineage>
</organism>
<dbReference type="SMART" id="SM00409">
    <property type="entry name" value="IG"/>
    <property type="match status" value="1"/>
</dbReference>
<dbReference type="SUPFAM" id="SSF48726">
    <property type="entry name" value="Immunoglobulin"/>
    <property type="match status" value="1"/>
</dbReference>
<feature type="domain" description="Ig-like" evidence="7">
    <location>
        <begin position="37"/>
        <end position="150"/>
    </location>
</feature>
<dbReference type="GO" id="GO:0016020">
    <property type="term" value="C:membrane"/>
    <property type="evidence" value="ECO:0007669"/>
    <property type="project" value="TreeGrafter"/>
</dbReference>
<dbReference type="Gene3D" id="2.60.40.10">
    <property type="entry name" value="Immunoglobulins"/>
    <property type="match status" value="1"/>
</dbReference>
<dbReference type="FunFam" id="2.60.40.10:FF:001953">
    <property type="entry name" value="V-set and transmembrane domain containing 4b"/>
    <property type="match status" value="1"/>
</dbReference>
<evidence type="ECO:0000313" key="9">
    <source>
        <dbReference type="Proteomes" id="UP001152803"/>
    </source>
</evidence>
<dbReference type="EMBL" id="JAFJMO010000018">
    <property type="protein sequence ID" value="KAJ8250748.1"/>
    <property type="molecule type" value="Genomic_DNA"/>
</dbReference>
<feature type="chain" id="PRO_5040269005" description="Ig-like domain-containing protein" evidence="6">
    <location>
        <begin position="23"/>
        <end position="368"/>
    </location>
</feature>
<evidence type="ECO:0000256" key="2">
    <source>
        <dbReference type="ARBA" id="ARBA00023157"/>
    </source>
</evidence>
<dbReference type="PROSITE" id="PS50835">
    <property type="entry name" value="IG_LIKE"/>
    <property type="match status" value="1"/>
</dbReference>
<keyword evidence="2" id="KW-1015">Disulfide bond</keyword>
<protein>
    <recommendedName>
        <fullName evidence="7">Ig-like domain-containing protein</fullName>
    </recommendedName>
</protein>
<dbReference type="PANTHER" id="PTHR12207:SF8">
    <property type="entry name" value="V-SET AND TRANSMEMBRANE DOMAIN-CONTAINING PROTEIN 4"/>
    <property type="match status" value="1"/>
</dbReference>
<evidence type="ECO:0000256" key="3">
    <source>
        <dbReference type="ARBA" id="ARBA00023319"/>
    </source>
</evidence>
<name>A0A9Q1CX50_CONCO</name>
<accession>A0A9Q1CX50</accession>
<reference evidence="8" key="1">
    <citation type="journal article" date="2023" name="Science">
        <title>Genome structures resolve the early diversification of teleost fishes.</title>
        <authorList>
            <person name="Parey E."/>
            <person name="Louis A."/>
            <person name="Montfort J."/>
            <person name="Bouchez O."/>
            <person name="Roques C."/>
            <person name="Iampietro C."/>
            <person name="Lluch J."/>
            <person name="Castinel A."/>
            <person name="Donnadieu C."/>
            <person name="Desvignes T."/>
            <person name="Floi Bucao C."/>
            <person name="Jouanno E."/>
            <person name="Wen M."/>
            <person name="Mejri S."/>
            <person name="Dirks R."/>
            <person name="Jansen H."/>
            <person name="Henkel C."/>
            <person name="Chen W.J."/>
            <person name="Zahm M."/>
            <person name="Cabau C."/>
            <person name="Klopp C."/>
            <person name="Thompson A.W."/>
            <person name="Robinson-Rechavi M."/>
            <person name="Braasch I."/>
            <person name="Lecointre G."/>
            <person name="Bobe J."/>
            <person name="Postlethwait J.H."/>
            <person name="Berthelot C."/>
            <person name="Roest Crollius H."/>
            <person name="Guiguen Y."/>
        </authorList>
    </citation>
    <scope>NUCLEOTIDE SEQUENCE</scope>
    <source>
        <strain evidence="8">Concon-B</strain>
    </source>
</reference>
<comment type="caution">
    <text evidence="8">The sequence shown here is derived from an EMBL/GenBank/DDBJ whole genome shotgun (WGS) entry which is preliminary data.</text>
</comment>
<dbReference type="AlphaFoldDB" id="A0A9Q1CX50"/>
<proteinExistence type="predicted"/>
<feature type="transmembrane region" description="Helical" evidence="5">
    <location>
        <begin position="170"/>
        <end position="191"/>
    </location>
</feature>
<dbReference type="InterPro" id="IPR003599">
    <property type="entry name" value="Ig_sub"/>
</dbReference>
<dbReference type="PANTHER" id="PTHR12207">
    <property type="entry name" value="V-SET AND TRANSMEMBRANE DOMAIN-CONTAINING PROTEIN"/>
    <property type="match status" value="1"/>
</dbReference>
<dbReference type="Pfam" id="PF00047">
    <property type="entry name" value="ig"/>
    <property type="match status" value="1"/>
</dbReference>
<dbReference type="OrthoDB" id="8885867at2759"/>
<keyword evidence="5" id="KW-0812">Transmembrane</keyword>